<dbReference type="InterPro" id="IPR035892">
    <property type="entry name" value="C2_domain_sf"/>
</dbReference>
<feature type="compositionally biased region" description="Low complexity" evidence="2">
    <location>
        <begin position="1294"/>
        <end position="1305"/>
    </location>
</feature>
<feature type="compositionally biased region" description="Basic residues" evidence="2">
    <location>
        <begin position="359"/>
        <end position="369"/>
    </location>
</feature>
<dbReference type="CDD" id="cd00030">
    <property type="entry name" value="C2"/>
    <property type="match status" value="1"/>
</dbReference>
<feature type="region of interest" description="Disordered" evidence="2">
    <location>
        <begin position="276"/>
        <end position="307"/>
    </location>
</feature>
<reference evidence="5 6" key="1">
    <citation type="journal article" date="2013" name="Fungal Biol.">
        <title>Analysis of microsatellite markers in the genome of the plant pathogen Ceratocystis fimbriata.</title>
        <authorList>
            <person name="Simpson M.C."/>
            <person name="Wilken P.M."/>
            <person name="Coetzee M.P."/>
            <person name="Wingfield M.J."/>
            <person name="Wingfield B.D."/>
        </authorList>
    </citation>
    <scope>NUCLEOTIDE SEQUENCE [LARGE SCALE GENOMIC DNA]</scope>
    <source>
        <strain evidence="5 6">CBS 114723</strain>
    </source>
</reference>
<dbReference type="EMBL" id="APWK03000007">
    <property type="protein sequence ID" value="PHH55836.1"/>
    <property type="molecule type" value="Genomic_DNA"/>
</dbReference>
<dbReference type="PROSITE" id="PS50004">
    <property type="entry name" value="C2"/>
    <property type="match status" value="1"/>
</dbReference>
<feature type="compositionally biased region" description="Low complexity" evidence="2">
    <location>
        <begin position="31"/>
        <end position="57"/>
    </location>
</feature>
<dbReference type="GO" id="GO:0005096">
    <property type="term" value="F:GTPase activator activity"/>
    <property type="evidence" value="ECO:0007669"/>
    <property type="project" value="UniProtKB-KW"/>
</dbReference>
<evidence type="ECO:0000313" key="5">
    <source>
        <dbReference type="EMBL" id="PHH55836.1"/>
    </source>
</evidence>
<accession>A0A2C5XIV8</accession>
<protein>
    <submittedName>
        <fullName evidence="5">Putative Ras GTPase-activating-like protein ngap</fullName>
    </submittedName>
</protein>
<feature type="region of interest" description="Disordered" evidence="2">
    <location>
        <begin position="1378"/>
        <end position="1472"/>
    </location>
</feature>
<organism evidence="5 6">
    <name type="scientific">Ceratocystis fimbriata CBS 114723</name>
    <dbReference type="NCBI Taxonomy" id="1035309"/>
    <lineage>
        <taxon>Eukaryota</taxon>
        <taxon>Fungi</taxon>
        <taxon>Dikarya</taxon>
        <taxon>Ascomycota</taxon>
        <taxon>Pezizomycotina</taxon>
        <taxon>Sordariomycetes</taxon>
        <taxon>Hypocreomycetidae</taxon>
        <taxon>Microascales</taxon>
        <taxon>Ceratocystidaceae</taxon>
        <taxon>Ceratocystis</taxon>
    </lineage>
</organism>
<gene>
    <name evidence="5" type="primary">ngap</name>
    <name evidence="5" type="ORF">CFIMG_008443RA00001</name>
</gene>
<feature type="compositionally biased region" description="Polar residues" evidence="2">
    <location>
        <begin position="1269"/>
        <end position="1279"/>
    </location>
</feature>
<evidence type="ECO:0000256" key="1">
    <source>
        <dbReference type="ARBA" id="ARBA00022468"/>
    </source>
</evidence>
<dbReference type="SUPFAM" id="SSF49562">
    <property type="entry name" value="C2 domain (Calcium/lipid-binding domain, CaLB)"/>
    <property type="match status" value="1"/>
</dbReference>
<dbReference type="Gene3D" id="1.10.506.10">
    <property type="entry name" value="GTPase Activation - p120gap, domain 1"/>
    <property type="match status" value="1"/>
</dbReference>
<feature type="domain" description="C2" evidence="3">
    <location>
        <begin position="700"/>
        <end position="850"/>
    </location>
</feature>
<feature type="compositionally biased region" description="Low complexity" evidence="2">
    <location>
        <begin position="74"/>
        <end position="97"/>
    </location>
</feature>
<name>A0A2C5XIV8_9PEZI</name>
<dbReference type="InterPro" id="IPR001936">
    <property type="entry name" value="RasGAP_dom"/>
</dbReference>
<dbReference type="Gene3D" id="2.60.40.150">
    <property type="entry name" value="C2 domain"/>
    <property type="match status" value="1"/>
</dbReference>
<feature type="compositionally biased region" description="Low complexity" evidence="2">
    <location>
        <begin position="277"/>
        <end position="289"/>
    </location>
</feature>
<dbReference type="InterPro" id="IPR023152">
    <property type="entry name" value="RasGAP_CS"/>
</dbReference>
<feature type="region of interest" description="Disordered" evidence="2">
    <location>
        <begin position="131"/>
        <end position="191"/>
    </location>
</feature>
<feature type="compositionally biased region" description="Basic and acidic residues" evidence="2">
    <location>
        <begin position="1434"/>
        <end position="1472"/>
    </location>
</feature>
<dbReference type="OrthoDB" id="775356at2759"/>
<feature type="region of interest" description="Disordered" evidence="2">
    <location>
        <begin position="1"/>
        <end position="117"/>
    </location>
</feature>
<feature type="region of interest" description="Disordered" evidence="2">
    <location>
        <begin position="1323"/>
        <end position="1344"/>
    </location>
</feature>
<feature type="region of interest" description="Disordered" evidence="2">
    <location>
        <begin position="571"/>
        <end position="590"/>
    </location>
</feature>
<evidence type="ECO:0000259" key="4">
    <source>
        <dbReference type="PROSITE" id="PS50018"/>
    </source>
</evidence>
<dbReference type="SMART" id="SM00323">
    <property type="entry name" value="RasGAP"/>
    <property type="match status" value="1"/>
</dbReference>
<feature type="domain" description="Ras-GAP" evidence="4">
    <location>
        <begin position="905"/>
        <end position="1139"/>
    </location>
</feature>
<evidence type="ECO:0000259" key="3">
    <source>
        <dbReference type="PROSITE" id="PS50004"/>
    </source>
</evidence>
<dbReference type="Proteomes" id="UP000222788">
    <property type="component" value="Unassembled WGS sequence"/>
</dbReference>
<dbReference type="PROSITE" id="PS50018">
    <property type="entry name" value="RAS_GTPASE_ACTIV_2"/>
    <property type="match status" value="1"/>
</dbReference>
<feature type="region of interest" description="Disordered" evidence="2">
    <location>
        <begin position="1267"/>
        <end position="1305"/>
    </location>
</feature>
<evidence type="ECO:0000313" key="6">
    <source>
        <dbReference type="Proteomes" id="UP000222788"/>
    </source>
</evidence>
<keyword evidence="6" id="KW-1185">Reference proteome</keyword>
<feature type="compositionally biased region" description="Low complexity" evidence="2">
    <location>
        <begin position="513"/>
        <end position="527"/>
    </location>
</feature>
<dbReference type="InterPro" id="IPR008936">
    <property type="entry name" value="Rho_GTPase_activation_prot"/>
</dbReference>
<dbReference type="Pfam" id="PF00616">
    <property type="entry name" value="RasGAP"/>
    <property type="match status" value="1"/>
</dbReference>
<dbReference type="SUPFAM" id="SSF48350">
    <property type="entry name" value="GTPase activation domain, GAP"/>
    <property type="match status" value="1"/>
</dbReference>
<feature type="region of interest" description="Disordered" evidence="2">
    <location>
        <begin position="513"/>
        <end position="551"/>
    </location>
</feature>
<dbReference type="GO" id="GO:0007165">
    <property type="term" value="P:signal transduction"/>
    <property type="evidence" value="ECO:0007669"/>
    <property type="project" value="UniProtKB-ARBA"/>
</dbReference>
<reference evidence="5 6" key="2">
    <citation type="journal article" date="2013" name="IMA Fungus">
        <title>IMA Genome-F 1: Ceratocystis fimbriata: Draft nuclear genome sequence for the plant pathogen, Ceratocystis fimbriata.</title>
        <authorList>
            <person name="Wilken P.M."/>
            <person name="Steenkamp E.T."/>
            <person name="Wingfield M.J."/>
            <person name="de Beer Z.W."/>
            <person name="Wingfield B.D."/>
        </authorList>
    </citation>
    <scope>NUCLEOTIDE SEQUENCE [LARGE SCALE GENOMIC DNA]</scope>
    <source>
        <strain evidence="5 6">CBS 114723</strain>
    </source>
</reference>
<dbReference type="PANTHER" id="PTHR10194">
    <property type="entry name" value="RAS GTPASE-ACTIVATING PROTEINS"/>
    <property type="match status" value="1"/>
</dbReference>
<feature type="compositionally biased region" description="Polar residues" evidence="2">
    <location>
        <begin position="60"/>
        <end position="72"/>
    </location>
</feature>
<sequence length="1472" mass="159876">MDGKLPTANFKASILHAKKPDRESPVPIRASTFGTTTTITSNSGSITSSSPSRTTIINAAGTSDNTSPSSKELASAASTVSTVSTTSTAAATASPSSKRSRLSAQPHPPSSSIPIAPITRKAKIPLVIPSAISDSPAPQDASNSLVDGDESPEGGRRQGIVFHESFQASPLPDANVKPKYPSTYGEAAPPAAVPPTAAIATASISASPASSSSSSSPSIVPQVPHLSTVVSSSTPPPPIPSRNKLLRQRTSTLDGSFMRQPSALGGLSTMADHRSRVGSFSATSSSSLSMQDDPQHPSGLGAESLGYPSIHTGPFPFTLSLPLSKSTSSSKSSSQLQPQLVQPSTSTTSPSSSRDKKSSSAKRRIKRSSSRPTSPVVTTPPCIDSLSIPIATTNANKILLLMKTLCGRMRGDIEYQTEAGGPWYRGVSWIEEDQGCLMFDSGHTKGIVLTLCADLRGSRIVPVLDPENGRTCLDLITGFPLMDILIRPCVDEEVDLWIAALLCWQQVSLPPSKHSGGSSAGSNSHNSSRPELRRRGSSLAQNRNVNSQGKSPSIIKVAKVHVWDKGFPKSPREIFKSPSPLDSRTTKDNNKDHSWARVSCLLQDNGELQLLAENDVSVLTLIDLHQLSRSAIQRMDCTLFDDMEFCLAIYPMYAPGSTHLSIFRPIYMSFESHVFVDVWYVLLRAFAQPRLFRYNSQSLGPPEPVTDIESSTHGEIFRIERTLKVRIVEAKLKDHAGASEKSGHGHSRHNTGDESVVGNYFAEVLLDGEIRTRTAIKHNTKNPFWREDCVLADIPPSPPLLSIVLKRIDGLEVEKKIHFSRPCPPSEHWCGTVDIPIDQMQTPDEHEHWLPILNANNQSIGTMLVKIHHEEMAVLLASEYESLRELLQRFPSGLTSQIARQIPGGLRRLAEVTLDIFQVSGKVHEWLMSLVEEEIDGITNQAPVKNYRFSSRLRSNESIDFGIDREQLVRDMSKSLAGEANLLFRGNSLLTQALECYMRRLGKGYLEEVLRDKIVEINEMNPNCEIDPSKLESGDDIQRHWALLIKLTTEVWACISQSANQLPTEMRHILKYVRAVAEDRYGDFLRAVSYTSVTGFLFLRFICPAILSPKLFSMLRDLPEPRAQRTFTLIAKALQAMANLSTFGQKESWMEPMNKFLNSRRASLKLYVDEVCSIPADQAIPLLPPSYSTPLAIMNRLSATAREGIPVLPHLVDPTRSLATLVSLWSNANSSSNSDQPGGDIALFNSTCQVLHHRAAACLKNAELLREPTATSDSQSTEDIPSADGEDELSGVVSSNIPSNRSTSSLASLSGMWTLTRTERSVEHLRAPSSAGSDVLETASSRRRLNSTRDAAADLASGTGFGALGRLDMQSLAQLQLQTQAQRGSGWPSSAPPMSPIGTLRGSRNGRTTRNILSGIIRMGRGSETGSQAQAEAGEEKDTGKAKAEKESSKVKAEKESNKAKAEKESGKNKAK</sequence>
<comment type="caution">
    <text evidence="5">The sequence shown here is derived from an EMBL/GenBank/DDBJ whole genome shotgun (WGS) entry which is preliminary data.</text>
</comment>
<dbReference type="SMART" id="SM00239">
    <property type="entry name" value="C2"/>
    <property type="match status" value="1"/>
</dbReference>
<dbReference type="InterPro" id="IPR000008">
    <property type="entry name" value="C2_dom"/>
</dbReference>
<feature type="compositionally biased region" description="Low complexity" evidence="2">
    <location>
        <begin position="323"/>
        <end position="352"/>
    </location>
</feature>
<dbReference type="STRING" id="1035309.A0A2C5XIV8"/>
<dbReference type="PROSITE" id="PS00509">
    <property type="entry name" value="RAS_GTPASE_ACTIV_1"/>
    <property type="match status" value="1"/>
</dbReference>
<proteinExistence type="predicted"/>
<evidence type="ECO:0000256" key="2">
    <source>
        <dbReference type="SAM" id="MobiDB-lite"/>
    </source>
</evidence>
<feature type="region of interest" description="Disordered" evidence="2">
    <location>
        <begin position="323"/>
        <end position="378"/>
    </location>
</feature>
<keyword evidence="1" id="KW-0343">GTPase activation</keyword>
<dbReference type="PANTHER" id="PTHR10194:SF60">
    <property type="entry name" value="RAS GTPASE-ACTIVATING PROTEIN RASKOL"/>
    <property type="match status" value="1"/>
</dbReference>
<dbReference type="CDD" id="cd05137">
    <property type="entry name" value="RasGAP_CLA2_BUD2"/>
    <property type="match status" value="1"/>
</dbReference>
<dbReference type="InterPro" id="IPR039360">
    <property type="entry name" value="Ras_GTPase"/>
</dbReference>
<feature type="compositionally biased region" description="Polar residues" evidence="2">
    <location>
        <begin position="538"/>
        <end position="551"/>
    </location>
</feature>